<feature type="domain" description="CHASE" evidence="6">
    <location>
        <begin position="118"/>
        <end position="208"/>
    </location>
</feature>
<dbReference type="EMBL" id="NAOO01000010">
    <property type="protein sequence ID" value="RFB96141.1"/>
    <property type="molecule type" value="Genomic_DNA"/>
</dbReference>
<dbReference type="Gene3D" id="3.20.20.450">
    <property type="entry name" value="EAL domain"/>
    <property type="match status" value="1"/>
</dbReference>
<evidence type="ECO:0000256" key="4">
    <source>
        <dbReference type="ARBA" id="ARBA00023136"/>
    </source>
</evidence>
<keyword evidence="2 5" id="KW-0812">Transmembrane</keyword>
<dbReference type="Pfam" id="PF00990">
    <property type="entry name" value="GGDEF"/>
    <property type="match status" value="1"/>
</dbReference>
<dbReference type="Pfam" id="PF03924">
    <property type="entry name" value="CHASE"/>
    <property type="match status" value="1"/>
</dbReference>
<feature type="transmembrane region" description="Helical" evidence="5">
    <location>
        <begin position="20"/>
        <end position="41"/>
    </location>
</feature>
<dbReference type="PROSITE" id="PS50883">
    <property type="entry name" value="EAL"/>
    <property type="match status" value="1"/>
</dbReference>
<dbReference type="SMART" id="SM00267">
    <property type="entry name" value="GGDEF"/>
    <property type="match status" value="1"/>
</dbReference>
<dbReference type="SUPFAM" id="SSF55073">
    <property type="entry name" value="Nucleotide cyclase"/>
    <property type="match status" value="1"/>
</dbReference>
<accession>A0A3E1BR52</accession>
<dbReference type="InterPro" id="IPR006189">
    <property type="entry name" value="CHASE_dom"/>
</dbReference>
<keyword evidence="3 5" id="KW-1133">Transmembrane helix</keyword>
<dbReference type="InterPro" id="IPR029787">
    <property type="entry name" value="Nucleotide_cyclase"/>
</dbReference>
<dbReference type="PROSITE" id="PS50887">
    <property type="entry name" value="GGDEF"/>
    <property type="match status" value="1"/>
</dbReference>
<dbReference type="InterPro" id="IPR043128">
    <property type="entry name" value="Rev_trsase/Diguanyl_cyclase"/>
</dbReference>
<reference evidence="9 10" key="1">
    <citation type="submission" date="2017-03" db="EMBL/GenBank/DDBJ databases">
        <title>Genome analysis of Rhizobial strains effectives or ineffectives for nitrogen fixation isolated from bean seeds.</title>
        <authorList>
            <person name="Peralta H."/>
            <person name="Aguilar-Vera A."/>
            <person name="Mora Y."/>
            <person name="Vargas-Lagunas C."/>
            <person name="Girard L."/>
            <person name="Mora J."/>
        </authorList>
    </citation>
    <scope>NUCLEOTIDE SEQUENCE [LARGE SCALE GENOMIC DNA]</scope>
    <source>
        <strain evidence="9 10">CCGM5</strain>
    </source>
</reference>
<evidence type="ECO:0000259" key="6">
    <source>
        <dbReference type="PROSITE" id="PS50839"/>
    </source>
</evidence>
<dbReference type="PROSITE" id="PS50839">
    <property type="entry name" value="CHASE"/>
    <property type="match status" value="1"/>
</dbReference>
<evidence type="ECO:0000313" key="9">
    <source>
        <dbReference type="EMBL" id="RFB96141.1"/>
    </source>
</evidence>
<evidence type="ECO:0000256" key="2">
    <source>
        <dbReference type="ARBA" id="ARBA00022692"/>
    </source>
</evidence>
<dbReference type="SMART" id="SM00052">
    <property type="entry name" value="EAL"/>
    <property type="match status" value="1"/>
</dbReference>
<sequence>MTFRRNPKIVPGLGASAASHASAFAPALFAAIIAVIVVWVATNWRLERSLAEERSIVAGELSTISSRLQTNLNSNVKLLQGLAAGIAVDPAMDQNGFSKLAAQILQPDSQLRSFAAAPDMVVRWVYPEKGNEKAIGLDYRKNEKQRAAAMLARNTHNIVLTGPVELVQGGTAFVVRCPIYVNDGKSQIFWGLLSGIVDIPRLYSDSGLGSTELEIAISTVPEPNSPKQVFLGNLETFLKQPVVTSVDMTYGRWTFGAVPKRGWGQNSGIGIFELYASLLALCVVAPIIWVGFLTKSRQRTIEKLRLHKKKLVRARQRLEYLSLHDALTGLANRRFVDQMIAQPERPGGEDRLILIHIDLDRFKEINDTKGHAGGDMVLQITASRLADLTGPNDVAARIGGDEFIFAKWSTNPEPEATELAKQIVDALQQPLLIDGAEYVVGASVGVAWESKRARGRDLGQLLLNADLALYEAKKAGRGRAAIFTEELRSAAIHSKELADEFNQALDRDELVAFFQPQFNADTLEIAGVEALARWEHPRKGLLGPNNFLDAAERLGRSGDMDRLILQKALFELTRWDSLGMQIPRVSVNISARRLAQANLLAELSELPVSRGRLCFELLETISFDELQPALNDIIPMIKELGIEIEIDDFGTEHASIISLLRFEPRRLKIDREIIKPIITSPSQRRLVSSIIEIGRSQNIDIVAEGVETMEHAKILKDLGCHLLQGYALARPMTSEQLIEFCRMKDKGAAEAGRSPLQAASVTSFVLK</sequence>
<organism evidence="9 10">
    <name type="scientific">Rhizobium leguminosarum bv. trifolii</name>
    <dbReference type="NCBI Taxonomy" id="386"/>
    <lineage>
        <taxon>Bacteria</taxon>
        <taxon>Pseudomonadati</taxon>
        <taxon>Pseudomonadota</taxon>
        <taxon>Alphaproteobacteria</taxon>
        <taxon>Hyphomicrobiales</taxon>
        <taxon>Rhizobiaceae</taxon>
        <taxon>Rhizobium/Agrobacterium group</taxon>
        <taxon>Rhizobium</taxon>
    </lineage>
</organism>
<dbReference type="GO" id="GO:0003824">
    <property type="term" value="F:catalytic activity"/>
    <property type="evidence" value="ECO:0007669"/>
    <property type="project" value="UniProtKB-ARBA"/>
</dbReference>
<dbReference type="GO" id="GO:0007165">
    <property type="term" value="P:signal transduction"/>
    <property type="evidence" value="ECO:0007669"/>
    <property type="project" value="UniProtKB-ARBA"/>
</dbReference>
<feature type="transmembrane region" description="Helical" evidence="5">
    <location>
        <begin position="269"/>
        <end position="292"/>
    </location>
</feature>
<keyword evidence="4 5" id="KW-0472">Membrane</keyword>
<name>A0A3E1BR52_RHILT</name>
<dbReference type="RefSeq" id="WP_116273397.1">
    <property type="nucleotide sequence ID" value="NZ_KZ859521.1"/>
</dbReference>
<feature type="domain" description="EAL" evidence="7">
    <location>
        <begin position="494"/>
        <end position="745"/>
    </location>
</feature>
<proteinExistence type="predicted"/>
<dbReference type="Pfam" id="PF00563">
    <property type="entry name" value="EAL"/>
    <property type="match status" value="1"/>
</dbReference>
<evidence type="ECO:0000256" key="5">
    <source>
        <dbReference type="SAM" id="Phobius"/>
    </source>
</evidence>
<dbReference type="AlphaFoldDB" id="A0A3E1BR52"/>
<dbReference type="CDD" id="cd01949">
    <property type="entry name" value="GGDEF"/>
    <property type="match status" value="1"/>
</dbReference>
<comment type="subcellular location">
    <subcellularLocation>
        <location evidence="1">Membrane</location>
    </subcellularLocation>
</comment>
<dbReference type="InterPro" id="IPR042240">
    <property type="entry name" value="CHASE_sf"/>
</dbReference>
<protein>
    <submittedName>
        <fullName evidence="9">Diguanylate cyclase</fullName>
    </submittedName>
</protein>
<evidence type="ECO:0000259" key="7">
    <source>
        <dbReference type="PROSITE" id="PS50883"/>
    </source>
</evidence>
<dbReference type="InterPro" id="IPR052155">
    <property type="entry name" value="Biofilm_reg_signaling"/>
</dbReference>
<feature type="domain" description="GGDEF" evidence="8">
    <location>
        <begin position="350"/>
        <end position="485"/>
    </location>
</feature>
<dbReference type="NCBIfam" id="TIGR00254">
    <property type="entry name" value="GGDEF"/>
    <property type="match status" value="1"/>
</dbReference>
<dbReference type="Proteomes" id="UP000256748">
    <property type="component" value="Unassembled WGS sequence"/>
</dbReference>
<dbReference type="SUPFAM" id="SSF141868">
    <property type="entry name" value="EAL domain-like"/>
    <property type="match status" value="1"/>
</dbReference>
<evidence type="ECO:0000313" key="10">
    <source>
        <dbReference type="Proteomes" id="UP000256748"/>
    </source>
</evidence>
<dbReference type="PANTHER" id="PTHR44757:SF2">
    <property type="entry name" value="BIOFILM ARCHITECTURE MAINTENANCE PROTEIN MBAA"/>
    <property type="match status" value="1"/>
</dbReference>
<dbReference type="GO" id="GO:0016020">
    <property type="term" value="C:membrane"/>
    <property type="evidence" value="ECO:0007669"/>
    <property type="project" value="UniProtKB-SubCell"/>
</dbReference>
<dbReference type="InterPro" id="IPR001633">
    <property type="entry name" value="EAL_dom"/>
</dbReference>
<dbReference type="InterPro" id="IPR035919">
    <property type="entry name" value="EAL_sf"/>
</dbReference>
<gene>
    <name evidence="9" type="ORF">B5K10_11440</name>
</gene>
<comment type="caution">
    <text evidence="9">The sequence shown here is derived from an EMBL/GenBank/DDBJ whole genome shotgun (WGS) entry which is preliminary data.</text>
</comment>
<dbReference type="Gene3D" id="3.30.70.270">
    <property type="match status" value="1"/>
</dbReference>
<evidence type="ECO:0000256" key="3">
    <source>
        <dbReference type="ARBA" id="ARBA00022989"/>
    </source>
</evidence>
<evidence type="ECO:0000259" key="8">
    <source>
        <dbReference type="PROSITE" id="PS50887"/>
    </source>
</evidence>
<dbReference type="PANTHER" id="PTHR44757">
    <property type="entry name" value="DIGUANYLATE CYCLASE DGCP"/>
    <property type="match status" value="1"/>
</dbReference>
<dbReference type="Gene3D" id="3.30.450.350">
    <property type="entry name" value="CHASE domain"/>
    <property type="match status" value="1"/>
</dbReference>
<dbReference type="CDD" id="cd01948">
    <property type="entry name" value="EAL"/>
    <property type="match status" value="1"/>
</dbReference>
<dbReference type="SMART" id="SM01079">
    <property type="entry name" value="CHASE"/>
    <property type="match status" value="1"/>
</dbReference>
<dbReference type="InterPro" id="IPR000160">
    <property type="entry name" value="GGDEF_dom"/>
</dbReference>
<evidence type="ECO:0000256" key="1">
    <source>
        <dbReference type="ARBA" id="ARBA00004370"/>
    </source>
</evidence>